<reference evidence="1 2" key="1">
    <citation type="journal article" date="2019" name="Sci. Rep.">
        <title>Orb-weaving spider Araneus ventricosus genome elucidates the spidroin gene catalogue.</title>
        <authorList>
            <person name="Kono N."/>
            <person name="Nakamura H."/>
            <person name="Ohtoshi R."/>
            <person name="Moran D.A.P."/>
            <person name="Shinohara A."/>
            <person name="Yoshida Y."/>
            <person name="Fujiwara M."/>
            <person name="Mori M."/>
            <person name="Tomita M."/>
            <person name="Arakawa K."/>
        </authorList>
    </citation>
    <scope>NUCLEOTIDE SEQUENCE [LARGE SCALE GENOMIC DNA]</scope>
</reference>
<dbReference type="OrthoDB" id="411823at2759"/>
<dbReference type="Proteomes" id="UP000499080">
    <property type="component" value="Unassembled WGS sequence"/>
</dbReference>
<protein>
    <submittedName>
        <fullName evidence="1">Uncharacterized protein</fullName>
    </submittedName>
</protein>
<sequence length="125" mass="14622">MVKRFYPFRYSHGPFPSYLYRFRLHSDISSCGEKGEPLHYSTSCHLTSSFHFIKPSVEGTLFWWKNLLLNKLPRIKIALSSLKMRTSQNSNRTQPVHPTPTQIYLLHQDLRLMDPDPLEVQCLGT</sequence>
<keyword evidence="2" id="KW-1185">Reference proteome</keyword>
<evidence type="ECO:0000313" key="2">
    <source>
        <dbReference type="Proteomes" id="UP000499080"/>
    </source>
</evidence>
<proteinExistence type="predicted"/>
<name>A0A4Y2G0J4_ARAVE</name>
<dbReference type="AlphaFoldDB" id="A0A4Y2G0J4"/>
<accession>A0A4Y2G0J4</accession>
<organism evidence="1 2">
    <name type="scientific">Araneus ventricosus</name>
    <name type="common">Orbweaver spider</name>
    <name type="synonym">Epeira ventricosa</name>
    <dbReference type="NCBI Taxonomy" id="182803"/>
    <lineage>
        <taxon>Eukaryota</taxon>
        <taxon>Metazoa</taxon>
        <taxon>Ecdysozoa</taxon>
        <taxon>Arthropoda</taxon>
        <taxon>Chelicerata</taxon>
        <taxon>Arachnida</taxon>
        <taxon>Araneae</taxon>
        <taxon>Araneomorphae</taxon>
        <taxon>Entelegynae</taxon>
        <taxon>Araneoidea</taxon>
        <taxon>Araneidae</taxon>
        <taxon>Araneus</taxon>
    </lineage>
</organism>
<comment type="caution">
    <text evidence="1">The sequence shown here is derived from an EMBL/GenBank/DDBJ whole genome shotgun (WGS) entry which is preliminary data.</text>
</comment>
<evidence type="ECO:0000313" key="1">
    <source>
        <dbReference type="EMBL" id="GBM46797.1"/>
    </source>
</evidence>
<gene>
    <name evidence="1" type="ORF">AVEN_40006_1</name>
</gene>
<dbReference type="EMBL" id="BGPR01001153">
    <property type="protein sequence ID" value="GBM46797.1"/>
    <property type="molecule type" value="Genomic_DNA"/>
</dbReference>